<accession>A0A1J7G4W8</accession>
<proteinExistence type="predicted"/>
<dbReference type="OMA" id="FRMEHLL"/>
<dbReference type="PANTHER" id="PTHR15657">
    <property type="entry name" value="THYROID TRANSCRIPTION FACTOR 1-ASSOCIATED PROTEIN 26"/>
    <property type="match status" value="1"/>
</dbReference>
<evidence type="ECO:0008006" key="4">
    <source>
        <dbReference type="Google" id="ProtNLM"/>
    </source>
</evidence>
<dbReference type="GO" id="GO:0005634">
    <property type="term" value="C:nucleus"/>
    <property type="evidence" value="ECO:0007669"/>
    <property type="project" value="TreeGrafter"/>
</dbReference>
<dbReference type="EMBL" id="CM007376">
    <property type="protein sequence ID" value="OIV95391.1"/>
    <property type="molecule type" value="Genomic_DNA"/>
</dbReference>
<dbReference type="Pfam" id="PF08524">
    <property type="entry name" value="rRNA_processing"/>
    <property type="match status" value="1"/>
</dbReference>
<dbReference type="OrthoDB" id="1928808at2759"/>
<dbReference type="InterPro" id="IPR013730">
    <property type="entry name" value="Fyv7/TAP26"/>
</dbReference>
<dbReference type="STRING" id="3871.A0A1J7G4W8"/>
<keyword evidence="3" id="KW-1185">Reference proteome</keyword>
<dbReference type="Proteomes" id="UP000188354">
    <property type="component" value="Chromosome LG16"/>
</dbReference>
<protein>
    <recommendedName>
        <fullName evidence="4">rRNA-processing protein FYV7</fullName>
    </recommendedName>
</protein>
<dbReference type="KEGG" id="lang:109328847"/>
<dbReference type="PANTHER" id="PTHR15657:SF1">
    <property type="entry name" value="THYROID TRANSCRIPTION FACTOR 1-ASSOCIATED PROTEIN 26"/>
    <property type="match status" value="1"/>
</dbReference>
<reference evidence="2 3" key="1">
    <citation type="journal article" date="2017" name="Plant Biotechnol. J.">
        <title>A comprehensive draft genome sequence for lupin (Lupinus angustifolius), an emerging health food: insights into plant-microbe interactions and legume evolution.</title>
        <authorList>
            <person name="Hane J.K."/>
            <person name="Ming Y."/>
            <person name="Kamphuis L.G."/>
            <person name="Nelson M.N."/>
            <person name="Garg G."/>
            <person name="Atkins C.A."/>
            <person name="Bayer P.E."/>
            <person name="Bravo A."/>
            <person name="Bringans S."/>
            <person name="Cannon S."/>
            <person name="Edwards D."/>
            <person name="Foley R."/>
            <person name="Gao L.L."/>
            <person name="Harrison M.J."/>
            <person name="Huang W."/>
            <person name="Hurgobin B."/>
            <person name="Li S."/>
            <person name="Liu C.W."/>
            <person name="McGrath A."/>
            <person name="Morahan G."/>
            <person name="Murray J."/>
            <person name="Weller J."/>
            <person name="Jian J."/>
            <person name="Singh K.B."/>
        </authorList>
    </citation>
    <scope>NUCLEOTIDE SEQUENCE [LARGE SCALE GENOMIC DNA]</scope>
    <source>
        <strain evidence="3">cv. Tanjil</strain>
        <tissue evidence="2">Whole plant</tissue>
    </source>
</reference>
<organism evidence="2 3">
    <name type="scientific">Lupinus angustifolius</name>
    <name type="common">Narrow-leaved blue lupine</name>
    <dbReference type="NCBI Taxonomy" id="3871"/>
    <lineage>
        <taxon>Eukaryota</taxon>
        <taxon>Viridiplantae</taxon>
        <taxon>Streptophyta</taxon>
        <taxon>Embryophyta</taxon>
        <taxon>Tracheophyta</taxon>
        <taxon>Spermatophyta</taxon>
        <taxon>Magnoliopsida</taxon>
        <taxon>eudicotyledons</taxon>
        <taxon>Gunneridae</taxon>
        <taxon>Pentapetalae</taxon>
        <taxon>rosids</taxon>
        <taxon>fabids</taxon>
        <taxon>Fabales</taxon>
        <taxon>Fabaceae</taxon>
        <taxon>Papilionoideae</taxon>
        <taxon>50 kb inversion clade</taxon>
        <taxon>genistoids sensu lato</taxon>
        <taxon>core genistoids</taxon>
        <taxon>Genisteae</taxon>
        <taxon>Lupinus</taxon>
    </lineage>
</organism>
<name>A0A1J7G4W8_LUPAN</name>
<gene>
    <name evidence="2" type="ORF">TanjilG_06260</name>
</gene>
<evidence type="ECO:0000313" key="3">
    <source>
        <dbReference type="Proteomes" id="UP000188354"/>
    </source>
</evidence>
<feature type="region of interest" description="Disordered" evidence="1">
    <location>
        <begin position="1"/>
        <end position="29"/>
    </location>
</feature>
<feature type="region of interest" description="Disordered" evidence="1">
    <location>
        <begin position="76"/>
        <end position="115"/>
    </location>
</feature>
<evidence type="ECO:0000313" key="2">
    <source>
        <dbReference type="EMBL" id="OIV95391.1"/>
    </source>
</evidence>
<sequence>MKKNEKNVTENYNDNKKTMIAKKKKNISRLGGGGLSLNAFANAKSNNNHYNPSLIKKQREFYKNAKNVNKFKKLVKQQNQQNNPSLSQRVIESVDETGEDKDKSERRKKNSALNLEELYKKKHEEIEKERMEREAIVKAKKEERENAEARRKTIREKMLKKTRKGQPVMKYRIEHLLETIQSSTKN</sequence>
<dbReference type="AlphaFoldDB" id="A0A1J7G4W8"/>
<feature type="compositionally biased region" description="Basic and acidic residues" evidence="1">
    <location>
        <begin position="1"/>
        <end position="17"/>
    </location>
</feature>
<dbReference type="Gramene" id="OIV95391">
    <property type="protein sequence ID" value="OIV95391"/>
    <property type="gene ID" value="TanjilG_06260"/>
</dbReference>
<evidence type="ECO:0000256" key="1">
    <source>
        <dbReference type="SAM" id="MobiDB-lite"/>
    </source>
</evidence>